<reference evidence="2" key="1">
    <citation type="journal article" date="2013" name="Genome Announc.">
        <title>Genome sequence of the food spoilage yeast Zygosaccharomyces bailii CLIB 213(T).</title>
        <authorList>
            <person name="Galeote V."/>
            <person name="Bigey F."/>
            <person name="Devillers H."/>
            <person name="Neuveglise C."/>
            <person name="Dequin S."/>
        </authorList>
    </citation>
    <scope>NUCLEOTIDE SEQUENCE [LARGE SCALE GENOMIC DNA]</scope>
    <source>
        <strain evidence="2">CLIB 213 / ATCC 58445 / CBS 680 / CCRC 21525 / NBRC 1098 / NCYC 1416 / NRRL Y-2227</strain>
    </source>
</reference>
<dbReference type="EMBL" id="HG316460">
    <property type="protein sequence ID" value="CDF90568.1"/>
    <property type="molecule type" value="Genomic_DNA"/>
</dbReference>
<dbReference type="Proteomes" id="UP000019375">
    <property type="component" value="Unassembled WGS sequence"/>
</dbReference>
<protein>
    <submittedName>
        <fullName evidence="1">ZYBA0S07-04082g1_1</fullName>
    </submittedName>
</protein>
<dbReference type="AlphaFoldDB" id="A0A8J2X9D5"/>
<organism evidence="1 2">
    <name type="scientific">Zygosaccharomyces bailii (strain CLIB 213 / ATCC 58445 / CBS 680 / BCRC 21525 / NBRC 1098 / NCYC 1416 / NRRL Y-2227)</name>
    <dbReference type="NCBI Taxonomy" id="1333698"/>
    <lineage>
        <taxon>Eukaryota</taxon>
        <taxon>Fungi</taxon>
        <taxon>Dikarya</taxon>
        <taxon>Ascomycota</taxon>
        <taxon>Saccharomycotina</taxon>
        <taxon>Saccharomycetes</taxon>
        <taxon>Saccharomycetales</taxon>
        <taxon>Saccharomycetaceae</taxon>
        <taxon>Zygosaccharomyces</taxon>
    </lineage>
</organism>
<sequence>MTTVNGTSRLGDGPDKTTLNQLLNDNKFGLDNVEVADNKKQEYQTCLAAFIRGDSKECLEKMHEFNFLKPEILIANEQIYALFQGACDTIKSFSTLGSSLQAIVKMTFSGDITQLRSHISGKSSALQIAISNRYYRCCAKVLQMDSPGNEVETEYLESKIKNNISYHSSQSLAEDPDAILELQQLVETYIFYVKVALMHKEASRSLYEELIETIPNLSHNFSQITSNGKSIENCVLGHLELKQRKSKLPARKPNLIHGLATGAKEKRAPPIEPSEIKNSTSAITTIIKPASTEGQRGQLHVSTGWLHVCYRFINKYKFSRQNIVIALLLLLLSARKIKGFSKLSEYVTKTIKAAFPHIQNALKLLTSV</sequence>
<dbReference type="OrthoDB" id="4067660at2759"/>
<keyword evidence="2" id="KW-1185">Reference proteome</keyword>
<proteinExistence type="predicted"/>
<accession>A0A8J2X9D5</accession>
<evidence type="ECO:0000313" key="1">
    <source>
        <dbReference type="EMBL" id="CDF90568.1"/>
    </source>
</evidence>
<evidence type="ECO:0000313" key="2">
    <source>
        <dbReference type="Proteomes" id="UP000019375"/>
    </source>
</evidence>
<name>A0A8J2X9D5_ZYGB2</name>
<gene>
    <name evidence="1" type="ORF">BN860_04082g</name>
</gene>